<dbReference type="WBParaSite" id="GPUH_0001072501-mRNA-1">
    <property type="protein sequence ID" value="GPUH_0001072501-mRNA-1"/>
    <property type="gene ID" value="GPUH_0001072501"/>
</dbReference>
<dbReference type="EMBL" id="UYRT01078112">
    <property type="protein sequence ID" value="VDN17812.1"/>
    <property type="molecule type" value="Genomic_DNA"/>
</dbReference>
<keyword evidence="2" id="KW-1185">Reference proteome</keyword>
<dbReference type="Proteomes" id="UP000271098">
    <property type="component" value="Unassembled WGS sequence"/>
</dbReference>
<evidence type="ECO:0000313" key="1">
    <source>
        <dbReference type="EMBL" id="VDN17812.1"/>
    </source>
</evidence>
<reference evidence="3" key="1">
    <citation type="submission" date="2016-06" db="UniProtKB">
        <authorList>
            <consortium name="WormBaseParasite"/>
        </authorList>
    </citation>
    <scope>IDENTIFICATION</scope>
</reference>
<proteinExistence type="predicted"/>
<dbReference type="AlphaFoldDB" id="A0A183DPS1"/>
<reference evidence="1 2" key="2">
    <citation type="submission" date="2018-11" db="EMBL/GenBank/DDBJ databases">
        <authorList>
            <consortium name="Pathogen Informatics"/>
        </authorList>
    </citation>
    <scope>NUCLEOTIDE SEQUENCE [LARGE SCALE GENOMIC DNA]</scope>
</reference>
<evidence type="ECO:0000313" key="2">
    <source>
        <dbReference type="Proteomes" id="UP000271098"/>
    </source>
</evidence>
<organism evidence="3">
    <name type="scientific">Gongylonema pulchrum</name>
    <dbReference type="NCBI Taxonomy" id="637853"/>
    <lineage>
        <taxon>Eukaryota</taxon>
        <taxon>Metazoa</taxon>
        <taxon>Ecdysozoa</taxon>
        <taxon>Nematoda</taxon>
        <taxon>Chromadorea</taxon>
        <taxon>Rhabditida</taxon>
        <taxon>Spirurina</taxon>
        <taxon>Spiruromorpha</taxon>
        <taxon>Spiruroidea</taxon>
        <taxon>Gongylonematidae</taxon>
        <taxon>Gongylonema</taxon>
    </lineage>
</organism>
<evidence type="ECO:0000313" key="3">
    <source>
        <dbReference type="WBParaSite" id="GPUH_0001072501-mRNA-1"/>
    </source>
</evidence>
<accession>A0A183DPS1</accession>
<name>A0A183DPS1_9BILA</name>
<protein>
    <submittedName>
        <fullName evidence="1 3">Uncharacterized protein</fullName>
    </submittedName>
</protein>
<sequence length="173" mass="19788">MLRVLGSGSVRQALRAARVAASNVGVERSYFWGPRYPLSTVFRSIDRQLQELERQFDRVFCMACFITQFFTDIVLARHATIAPREPPDFPSTSFACRFFQSDSDADQIHTLYAVTRLSTEECHAKINSFGVRFRRTQPGWVIATGNLDKLIGQRTDCRYEDAVFTQLFSGFCH</sequence>
<gene>
    <name evidence="1" type="ORF">GPUH_LOCUS10712</name>
</gene>